<dbReference type="Gene3D" id="3.40.960.10">
    <property type="entry name" value="VSR Endonuclease"/>
    <property type="match status" value="1"/>
</dbReference>
<keyword evidence="2" id="KW-0547">Nucleotide-binding</keyword>
<dbReference type="RefSeq" id="WP_166512730.1">
    <property type="nucleotide sequence ID" value="NZ_VNHM01000022.1"/>
</dbReference>
<sequence length="1676" mass="192205">MPLKNEEKRVGKERLLRVFQYLKALNEHRNPVKKQIREQPWVLWFEELPEHNCISYTGYIEIAENETNDQLADDFIIRVRRPKLTAAPKPPDQLLEWLENGWDDPEQEIRIIKVREEIDGNGEAQLIRFDEEPQRLRALENWQRKRESWAKNEIPARQAMKIFERFYDLYVWLQKESERYELVIGDGVLNWRCSNINIHHPVLLQRVQLEFNPDIPEFSVIETDHGSELYTAVFQSITDVDGREIAHSRNELSENNYHPLGGEVTAGFFKRLVNRLSSKGEYIGEGVPGKDADEPKIGRSPVLFLRTRTFGFATAIESVLEDLPQRENINGSLYSVVGVGSDFASEREEGAADKSLTEQEILLSKIANREQIEIVKRLEKHNAVLVQGPPGTGKTHTIANLLGHLLAQGKSVLVTSHTTKALRVLRRQVVKELRPLCVSVLNNDSVSRKQLEDSVETIVEWLSSFDALQLERKAQELTKQRNKVLAELNKLRQELLNACYDEYKDVVVNGVGYPPSDAARIVSKGFGQNDWIPSPVTLGAPLPISQHEAVELYRTNISVKPEDEIELGGILPKPQDLVIPEDFKQLVKEINELSTLNLPYREDLWNEACACKIPDEINSLSKRMIKAVEALNDEKWNLAIIAAGYKGGAHRVPWESLLKKINEVVDAAAQIQEIIYKYQPKVSDRYSLDEQASIADQIVSHLSSGGKFGLLTFLRHSKWKNFIESSSVSNKTPSAIEHFKALRDYIQLLQLREELTGRWDMQVSVLGAPVLEELKQPPEEIAAQYSILIKNCLDWHNTVWEPLVKELISYGFRWDMFINEQPPNLNPYGELIKLKKAVAGPLEKILDYRAKYIRYTQIKNDLDKMRRTLEVTGGNGEGAQLTSRILNAVSRRDPELYKQAFQRLVDLYGRRSDLQLRREILERIDKVAPAWSAAIRERQAPHDAGALPGDIETAWLWRQLHDELEKRAQTSLIDLQQKIERLSTELRRITKELIKNKAWAAQLRRITLHEKQALEGYLNIMKRIGAGTGKRVPRLRAEARRKTSECREAVPVWIMPLARVAENFDPRFARFDVIIIDEASQCDLMGLIAMYMAQQVIIVGDHEQVSPAAVGQKLDVVEQLINEHLQGIPNNILYDGQRSVYDLAKESFGGTICLLEHFRCVPEIIQFSNKLSYNWRIKPLRETSQVNLKPHVIAYRVKDAVAENKVNKEEALTIASLIVAAIEQPEYENKTLGIISLVGDEQAMEIEKQLRLHLPENEFERRRIICGNAAHFQGDERDVMFLSVVDSCDNPPLKMRGPGYLDMYKKRYNVAASRACDQMWVVHSLDPRTDLQAGDLRRQLIEHAENPQVIMNEYESAEKDTESDFEKEVMLRLISAGYKVTPQWKAGYLRIDLVVEGNGSRLAVECDGDRYHTIENLEEDMARQAILERLGWTFVRIRGSVFYRDPDKAMQPVFDRLNELGITPQGADSNLGETRDIDLVEQELKDRVCRRAAELRREWMDSENKYDLFELEDVDYEEVHKTNVNQPAYSNVTLFSTDNTINTTGQYTYENTATVGSTDELHFNSVKPVSGVFEALDDYIMSLGRDVKRRKTKTYFAYKRGKNFACVIPSTKKILVYLRIDPNTVKLEKNFTRDVTRINHPGTGDLELTIKSFKDLEKAKSLIYMSYSGRSSYLLQ</sequence>
<feature type="domain" description="DNA2/NAM7 helicase helicase" evidence="7">
    <location>
        <begin position="956"/>
        <end position="1107"/>
    </location>
</feature>
<feature type="coiled-coil region" evidence="6">
    <location>
        <begin position="965"/>
        <end position="992"/>
    </location>
</feature>
<dbReference type="Gene3D" id="3.40.50.300">
    <property type="entry name" value="P-loop containing nucleotide triphosphate hydrolases"/>
    <property type="match status" value="3"/>
</dbReference>
<organism evidence="11 12">
    <name type="scientific">Desulfallas thermosapovorans DSM 6562</name>
    <dbReference type="NCBI Taxonomy" id="1121431"/>
    <lineage>
        <taxon>Bacteria</taxon>
        <taxon>Bacillati</taxon>
        <taxon>Bacillota</taxon>
        <taxon>Clostridia</taxon>
        <taxon>Eubacteriales</taxon>
        <taxon>Desulfallaceae</taxon>
        <taxon>Desulfallas</taxon>
    </lineage>
</organism>
<protein>
    <submittedName>
        <fullName evidence="11">Uncharacterized protein DUF559</fullName>
    </submittedName>
</protein>
<dbReference type="GO" id="GO:0016787">
    <property type="term" value="F:hydrolase activity"/>
    <property type="evidence" value="ECO:0007669"/>
    <property type="project" value="UniProtKB-KW"/>
</dbReference>
<evidence type="ECO:0000259" key="10">
    <source>
        <dbReference type="Pfam" id="PF18899"/>
    </source>
</evidence>
<evidence type="ECO:0000259" key="7">
    <source>
        <dbReference type="Pfam" id="PF13086"/>
    </source>
</evidence>
<reference evidence="11 12" key="1">
    <citation type="submission" date="2019-07" db="EMBL/GenBank/DDBJ databases">
        <title>Genomic Encyclopedia of Type Strains, Phase I: the one thousand microbial genomes (KMG-I) project.</title>
        <authorList>
            <person name="Kyrpides N."/>
        </authorList>
    </citation>
    <scope>NUCLEOTIDE SEQUENCE [LARGE SCALE GENOMIC DNA]</scope>
    <source>
        <strain evidence="11 12">DSM 6562</strain>
    </source>
</reference>
<evidence type="ECO:0000259" key="8">
    <source>
        <dbReference type="Pfam" id="PF13087"/>
    </source>
</evidence>
<keyword evidence="12" id="KW-1185">Reference proteome</keyword>
<accession>A0A5S4ZNL0</accession>
<dbReference type="CDD" id="cd18808">
    <property type="entry name" value="SF1_C_Upf1"/>
    <property type="match status" value="1"/>
</dbReference>
<feature type="domain" description="DUF5655" evidence="10">
    <location>
        <begin position="1567"/>
        <end position="1667"/>
    </location>
</feature>
<comment type="similarity">
    <text evidence="1">Belongs to the DNA2/NAM7 helicase family.</text>
</comment>
<feature type="coiled-coil region" evidence="6">
    <location>
        <begin position="467"/>
        <end position="494"/>
    </location>
</feature>
<dbReference type="PANTHER" id="PTHR43788">
    <property type="entry name" value="DNA2/NAM7 HELICASE FAMILY MEMBER"/>
    <property type="match status" value="1"/>
</dbReference>
<evidence type="ECO:0000259" key="9">
    <source>
        <dbReference type="Pfam" id="PF18741"/>
    </source>
</evidence>
<gene>
    <name evidence="11" type="ORF">LX24_02799</name>
</gene>
<evidence type="ECO:0000256" key="1">
    <source>
        <dbReference type="ARBA" id="ARBA00007913"/>
    </source>
</evidence>
<dbReference type="InterPro" id="IPR047187">
    <property type="entry name" value="SF1_C_Upf1"/>
</dbReference>
<dbReference type="Pfam" id="PF18741">
    <property type="entry name" value="MTES_1575"/>
    <property type="match status" value="1"/>
</dbReference>
<evidence type="ECO:0000256" key="4">
    <source>
        <dbReference type="ARBA" id="ARBA00022806"/>
    </source>
</evidence>
<keyword evidence="3" id="KW-0378">Hydrolase</keyword>
<feature type="domain" description="DNA2/NAM7 helicase-like C-terminal" evidence="8">
    <location>
        <begin position="1151"/>
        <end position="1322"/>
    </location>
</feature>
<evidence type="ECO:0000256" key="3">
    <source>
        <dbReference type="ARBA" id="ARBA00022801"/>
    </source>
</evidence>
<dbReference type="InterPro" id="IPR011335">
    <property type="entry name" value="Restrct_endonuc-II-like"/>
</dbReference>
<proteinExistence type="inferred from homology"/>
<dbReference type="EMBL" id="VNHM01000022">
    <property type="protein sequence ID" value="TYO92792.1"/>
    <property type="molecule type" value="Genomic_DNA"/>
</dbReference>
<evidence type="ECO:0000256" key="5">
    <source>
        <dbReference type="ARBA" id="ARBA00022840"/>
    </source>
</evidence>
<dbReference type="Proteomes" id="UP000323166">
    <property type="component" value="Unassembled WGS sequence"/>
</dbReference>
<dbReference type="SUPFAM" id="SSF52980">
    <property type="entry name" value="Restriction endonuclease-like"/>
    <property type="match status" value="1"/>
</dbReference>
<dbReference type="InterPro" id="IPR050534">
    <property type="entry name" value="Coronavir_polyprotein_1ab"/>
</dbReference>
<evidence type="ECO:0000256" key="2">
    <source>
        <dbReference type="ARBA" id="ARBA00022741"/>
    </source>
</evidence>
<dbReference type="GO" id="GO:0043139">
    <property type="term" value="F:5'-3' DNA helicase activity"/>
    <property type="evidence" value="ECO:0007669"/>
    <property type="project" value="TreeGrafter"/>
</dbReference>
<dbReference type="Pfam" id="PF18899">
    <property type="entry name" value="DUF5655"/>
    <property type="match status" value="1"/>
</dbReference>
<dbReference type="InterPro" id="IPR041677">
    <property type="entry name" value="DNA2/NAM7_AAA_11"/>
</dbReference>
<dbReference type="GO" id="GO:0005524">
    <property type="term" value="F:ATP binding"/>
    <property type="evidence" value="ECO:0007669"/>
    <property type="project" value="UniProtKB-KW"/>
</dbReference>
<dbReference type="InterPro" id="IPR027417">
    <property type="entry name" value="P-loop_NTPase"/>
</dbReference>
<keyword evidence="5" id="KW-0067">ATP-binding</keyword>
<dbReference type="InterPro" id="IPR041679">
    <property type="entry name" value="DNA2/NAM7-like_C"/>
</dbReference>
<feature type="domain" description="DNA2/NAM7 helicase helicase" evidence="7">
    <location>
        <begin position="368"/>
        <end position="487"/>
    </location>
</feature>
<dbReference type="InterPro" id="IPR043714">
    <property type="entry name" value="DUF5655"/>
</dbReference>
<dbReference type="Pfam" id="PF13087">
    <property type="entry name" value="AAA_12"/>
    <property type="match status" value="1"/>
</dbReference>
<evidence type="ECO:0000313" key="11">
    <source>
        <dbReference type="EMBL" id="TYO92792.1"/>
    </source>
</evidence>
<dbReference type="Pfam" id="PF13086">
    <property type="entry name" value="AAA_11"/>
    <property type="match status" value="2"/>
</dbReference>
<keyword evidence="6" id="KW-0175">Coiled coil</keyword>
<dbReference type="PANTHER" id="PTHR43788:SF8">
    <property type="entry name" value="DNA-BINDING PROTEIN SMUBP-2"/>
    <property type="match status" value="1"/>
</dbReference>
<comment type="caution">
    <text evidence="11">The sequence shown here is derived from an EMBL/GenBank/DDBJ whole genome shotgun (WGS) entry which is preliminary data.</text>
</comment>
<keyword evidence="4" id="KW-0347">Helicase</keyword>
<dbReference type="InterPro" id="IPR049468">
    <property type="entry name" value="Restrct_endonuc-II-like_dom"/>
</dbReference>
<name>A0A5S4ZNL0_9FIRM</name>
<evidence type="ECO:0000256" key="6">
    <source>
        <dbReference type="SAM" id="Coils"/>
    </source>
</evidence>
<feature type="domain" description="Restriction endonuclease type II-like" evidence="9">
    <location>
        <begin position="1365"/>
        <end position="1457"/>
    </location>
</feature>
<evidence type="ECO:0000313" key="12">
    <source>
        <dbReference type="Proteomes" id="UP000323166"/>
    </source>
</evidence>
<dbReference type="SUPFAM" id="SSF52540">
    <property type="entry name" value="P-loop containing nucleoside triphosphate hydrolases"/>
    <property type="match status" value="1"/>
</dbReference>